<reference evidence="1 2" key="1">
    <citation type="submission" date="2018-12" db="EMBL/GenBank/DDBJ databases">
        <authorList>
            <person name="Yang Y."/>
        </authorList>
    </citation>
    <scope>NUCLEOTIDE SEQUENCE [LARGE SCALE GENOMIC DNA]</scope>
    <source>
        <strain evidence="1 2">GSF71</strain>
    </source>
</reference>
<proteinExistence type="predicted"/>
<dbReference type="Proteomes" id="UP000280346">
    <property type="component" value="Unassembled WGS sequence"/>
</dbReference>
<dbReference type="InterPro" id="IPR023157">
    <property type="entry name" value="AGR-C-984p-like_sf"/>
</dbReference>
<organism evidence="1 2">
    <name type="scientific">Azospirillum doebereinerae</name>
    <dbReference type="NCBI Taxonomy" id="92933"/>
    <lineage>
        <taxon>Bacteria</taxon>
        <taxon>Pseudomonadati</taxon>
        <taxon>Pseudomonadota</taxon>
        <taxon>Alphaproteobacteria</taxon>
        <taxon>Rhodospirillales</taxon>
        <taxon>Azospirillaceae</taxon>
        <taxon>Azospirillum</taxon>
    </lineage>
</organism>
<keyword evidence="2" id="KW-1185">Reference proteome</keyword>
<dbReference type="Pfam" id="PF06748">
    <property type="entry name" value="DUF1217"/>
    <property type="match status" value="1"/>
</dbReference>
<evidence type="ECO:0000313" key="1">
    <source>
        <dbReference type="EMBL" id="RUQ66607.1"/>
    </source>
</evidence>
<dbReference type="InterPro" id="IPR010626">
    <property type="entry name" value="DUF1217"/>
</dbReference>
<name>A0A3S0VFT9_9PROT</name>
<dbReference type="Gene3D" id="1.10.3700.10">
    <property type="entry name" value="AGR C 984p-like"/>
    <property type="match status" value="1"/>
</dbReference>
<sequence>MSTIQEYRQIVRNQDRFEGALRKRGDIQRDIAYFEANIGKVGTTEALMKDDKLYRFVMEAFDLGSQTFARGLIRKVLNEGVADPKSTANRMTDPKFKEMATILGFKENGGASLKEPKIVKAIVDRFVDVKMEVAADETNPAVRLALYFQRRAPGLSNWFQVLGDAPLQKVVFTALDIPDAAALQDVDRLAEKLSAKFDIKDFKDPAKLQKLLDRFAAMYDLRNDSSATSATMPSIGPISRGGRASIISIDPSITMSLMSFPRF</sequence>
<dbReference type="RefSeq" id="WP_127002095.1">
    <property type="nucleotide sequence ID" value="NZ_CP173194.1"/>
</dbReference>
<evidence type="ECO:0000313" key="2">
    <source>
        <dbReference type="Proteomes" id="UP000280346"/>
    </source>
</evidence>
<comment type="caution">
    <text evidence="1">The sequence shown here is derived from an EMBL/GenBank/DDBJ whole genome shotgun (WGS) entry which is preliminary data.</text>
</comment>
<dbReference type="OrthoDB" id="7824597at2"/>
<dbReference type="AlphaFoldDB" id="A0A3S0VFT9"/>
<gene>
    <name evidence="1" type="ORF">EJ913_22545</name>
</gene>
<dbReference type="SUPFAM" id="SSF158837">
    <property type="entry name" value="AGR C 984p-like"/>
    <property type="match status" value="1"/>
</dbReference>
<accession>A0A3S0VFT9</accession>
<protein>
    <submittedName>
        <fullName evidence="1">DUF1217 domain-containing protein</fullName>
    </submittedName>
</protein>
<dbReference type="EMBL" id="RZIJ01000020">
    <property type="protein sequence ID" value="RUQ66607.1"/>
    <property type="molecule type" value="Genomic_DNA"/>
</dbReference>